<proteinExistence type="inferred from homology"/>
<dbReference type="EMBL" id="JAGIZB010000043">
    <property type="protein sequence ID" value="MBP0447584.1"/>
    <property type="molecule type" value="Genomic_DNA"/>
</dbReference>
<feature type="signal peptide" evidence="2">
    <location>
        <begin position="1"/>
        <end position="26"/>
    </location>
</feature>
<dbReference type="Gene3D" id="3.40.190.150">
    <property type="entry name" value="Bordetella uptake gene, domain 1"/>
    <property type="match status" value="1"/>
</dbReference>
<keyword evidence="2" id="KW-0732">Signal</keyword>
<dbReference type="InterPro" id="IPR042100">
    <property type="entry name" value="Bug_dom1"/>
</dbReference>
<comment type="caution">
    <text evidence="3">The sequence shown here is derived from an EMBL/GenBank/DDBJ whole genome shotgun (WGS) entry which is preliminary data.</text>
</comment>
<dbReference type="RefSeq" id="WP_209381850.1">
    <property type="nucleotide sequence ID" value="NZ_JAGIZB010000043.1"/>
</dbReference>
<dbReference type="PANTHER" id="PTHR42928">
    <property type="entry name" value="TRICARBOXYLATE-BINDING PROTEIN"/>
    <property type="match status" value="1"/>
</dbReference>
<accession>A0ABS4AKM0</accession>
<dbReference type="Pfam" id="PF03401">
    <property type="entry name" value="TctC"/>
    <property type="match status" value="1"/>
</dbReference>
<dbReference type="CDD" id="cd07012">
    <property type="entry name" value="PBP2_Bug_TTT"/>
    <property type="match status" value="1"/>
</dbReference>
<evidence type="ECO:0000313" key="4">
    <source>
        <dbReference type="Proteomes" id="UP000681594"/>
    </source>
</evidence>
<protein>
    <submittedName>
        <fullName evidence="3">Tripartite tricarboxylate transporter substrate binding protein</fullName>
    </submittedName>
</protein>
<dbReference type="PANTHER" id="PTHR42928:SF5">
    <property type="entry name" value="BLR1237 PROTEIN"/>
    <property type="match status" value="1"/>
</dbReference>
<keyword evidence="4" id="KW-1185">Reference proteome</keyword>
<dbReference type="InterPro" id="IPR005064">
    <property type="entry name" value="BUG"/>
</dbReference>
<name>A0ABS4AKM0_9PROT</name>
<dbReference type="PIRSF" id="PIRSF017082">
    <property type="entry name" value="YflP"/>
    <property type="match status" value="1"/>
</dbReference>
<gene>
    <name evidence="3" type="ORF">J8J14_22760</name>
</gene>
<comment type="similarity">
    <text evidence="1">Belongs to the UPF0065 (bug) family.</text>
</comment>
<reference evidence="3 4" key="1">
    <citation type="submission" date="2021-03" db="EMBL/GenBank/DDBJ databases">
        <authorList>
            <person name="So Y."/>
        </authorList>
    </citation>
    <scope>NUCLEOTIDE SEQUENCE [LARGE SCALE GENOMIC DNA]</scope>
    <source>
        <strain evidence="3 4">SSH11</strain>
    </source>
</reference>
<organism evidence="3 4">
    <name type="scientific">Pararoseomonas baculiformis</name>
    <dbReference type="NCBI Taxonomy" id="2820812"/>
    <lineage>
        <taxon>Bacteria</taxon>
        <taxon>Pseudomonadati</taxon>
        <taxon>Pseudomonadota</taxon>
        <taxon>Alphaproteobacteria</taxon>
        <taxon>Acetobacterales</taxon>
        <taxon>Acetobacteraceae</taxon>
        <taxon>Pararoseomonas</taxon>
    </lineage>
</organism>
<evidence type="ECO:0000256" key="1">
    <source>
        <dbReference type="ARBA" id="ARBA00006987"/>
    </source>
</evidence>
<feature type="chain" id="PRO_5046659963" evidence="2">
    <location>
        <begin position="27"/>
        <end position="328"/>
    </location>
</feature>
<evidence type="ECO:0000313" key="3">
    <source>
        <dbReference type="EMBL" id="MBP0447584.1"/>
    </source>
</evidence>
<dbReference type="InterPro" id="IPR006311">
    <property type="entry name" value="TAT_signal"/>
</dbReference>
<dbReference type="PROSITE" id="PS51318">
    <property type="entry name" value="TAT"/>
    <property type="match status" value="1"/>
</dbReference>
<dbReference type="Proteomes" id="UP000681594">
    <property type="component" value="Unassembled WGS sequence"/>
</dbReference>
<dbReference type="SUPFAM" id="SSF53850">
    <property type="entry name" value="Periplasmic binding protein-like II"/>
    <property type="match status" value="1"/>
</dbReference>
<sequence>MSTRRLLLQAAAPLAAAVALPRPALAAFPERPLRIIVPFAAGGITDLLARIVTTRMAERLGSSAVIENRVGAGGSIGAELVTRAAPDGYTLLFGSGGPLTANPVLQARLSYDVERDFQPIGLVGILPMVCQASSRLGVTTLTDFFGMLRERPGQVTVATPGNGSAAHLALELMLAGARVRASHVPYRGGSAMMPDLISGTVDAGFVELPSALPLHREGKVRIIAVATTQRSPLVPEVQTFIEAGLPGYTAGSFGGLLLPAGAPQEVRAALHGALTATLAEPGVQARISEVGAILGSDAQRTPEGFAAFLRTELENARRAAELAGLGKT</sequence>
<dbReference type="Gene3D" id="3.40.190.10">
    <property type="entry name" value="Periplasmic binding protein-like II"/>
    <property type="match status" value="1"/>
</dbReference>
<evidence type="ECO:0000256" key="2">
    <source>
        <dbReference type="SAM" id="SignalP"/>
    </source>
</evidence>